<keyword evidence="2 7" id="KW-0812">Transmembrane</keyword>
<dbReference type="eggNOG" id="ENOG502SMZI">
    <property type="taxonomic scope" value="Eukaryota"/>
</dbReference>
<dbReference type="GO" id="GO:0016020">
    <property type="term" value="C:membrane"/>
    <property type="evidence" value="ECO:0007669"/>
    <property type="project" value="UniProtKB-SubCell"/>
</dbReference>
<gene>
    <name evidence="9" type="ORF">MAPG_10488</name>
</gene>
<comment type="similarity">
    <text evidence="5">Belongs to the SAT4 family.</text>
</comment>
<name>A0A0C4ECQ6_MAGP6</name>
<evidence type="ECO:0000256" key="5">
    <source>
        <dbReference type="ARBA" id="ARBA00038359"/>
    </source>
</evidence>
<reference evidence="9" key="2">
    <citation type="submission" date="2010-05" db="EMBL/GenBank/DDBJ databases">
        <title>The Genome Sequence of Magnaporthe poae strain ATCC 64411.</title>
        <authorList>
            <consortium name="The Broad Institute Genome Sequencing Platform"/>
            <consortium name="Broad Institute Genome Sequencing Center for Infectious Disease"/>
            <person name="Ma L.-J."/>
            <person name="Dead R."/>
            <person name="Young S."/>
            <person name="Zeng Q."/>
            <person name="Koehrsen M."/>
            <person name="Alvarado L."/>
            <person name="Berlin A."/>
            <person name="Chapman S.B."/>
            <person name="Chen Z."/>
            <person name="Freedman E."/>
            <person name="Gellesch M."/>
            <person name="Goldberg J."/>
            <person name="Griggs A."/>
            <person name="Gujja S."/>
            <person name="Heilman E.R."/>
            <person name="Heiman D."/>
            <person name="Hepburn T."/>
            <person name="Howarth C."/>
            <person name="Jen D."/>
            <person name="Larson L."/>
            <person name="Mehta T."/>
            <person name="Neiman D."/>
            <person name="Pearson M."/>
            <person name="Roberts A."/>
            <person name="Saif S."/>
            <person name="Shea T."/>
            <person name="Shenoy N."/>
            <person name="Sisk P."/>
            <person name="Stolte C."/>
            <person name="Sykes S."/>
            <person name="Walk T."/>
            <person name="White J."/>
            <person name="Yandava C."/>
            <person name="Haas B."/>
            <person name="Nusbaum C."/>
            <person name="Birren B."/>
        </authorList>
    </citation>
    <scope>NUCLEOTIDE SEQUENCE</scope>
    <source>
        <strain evidence="9">ATCC 64411</strain>
    </source>
</reference>
<evidence type="ECO:0000256" key="2">
    <source>
        <dbReference type="ARBA" id="ARBA00022692"/>
    </source>
</evidence>
<dbReference type="AlphaFoldDB" id="A0A0C4ECQ6"/>
<dbReference type="VEuPathDB" id="FungiDB:MAPG_10488"/>
<reference evidence="9" key="3">
    <citation type="submission" date="2011-03" db="EMBL/GenBank/DDBJ databases">
        <title>Annotation of Magnaporthe poae ATCC 64411.</title>
        <authorList>
            <person name="Ma L.-J."/>
            <person name="Dead R."/>
            <person name="Young S.K."/>
            <person name="Zeng Q."/>
            <person name="Gargeya S."/>
            <person name="Fitzgerald M."/>
            <person name="Haas B."/>
            <person name="Abouelleil A."/>
            <person name="Alvarado L."/>
            <person name="Arachchi H.M."/>
            <person name="Berlin A."/>
            <person name="Brown A."/>
            <person name="Chapman S.B."/>
            <person name="Chen Z."/>
            <person name="Dunbar C."/>
            <person name="Freedman E."/>
            <person name="Gearin G."/>
            <person name="Gellesch M."/>
            <person name="Goldberg J."/>
            <person name="Griggs A."/>
            <person name="Gujja S."/>
            <person name="Heiman D."/>
            <person name="Howarth C."/>
            <person name="Larson L."/>
            <person name="Lui A."/>
            <person name="MacDonald P.J.P."/>
            <person name="Mehta T."/>
            <person name="Montmayeur A."/>
            <person name="Murphy C."/>
            <person name="Neiman D."/>
            <person name="Pearson M."/>
            <person name="Priest M."/>
            <person name="Roberts A."/>
            <person name="Saif S."/>
            <person name="Shea T."/>
            <person name="Shenoy N."/>
            <person name="Sisk P."/>
            <person name="Stolte C."/>
            <person name="Sykes S."/>
            <person name="Yandava C."/>
            <person name="Wortman J."/>
            <person name="Nusbaum C."/>
            <person name="Birren B."/>
        </authorList>
    </citation>
    <scope>NUCLEOTIDE SEQUENCE</scope>
    <source>
        <strain evidence="9">ATCC 64411</strain>
    </source>
</reference>
<evidence type="ECO:0000313" key="10">
    <source>
        <dbReference type="EnsemblFungi" id="MAPG_10488T0"/>
    </source>
</evidence>
<reference evidence="11" key="1">
    <citation type="submission" date="2010-05" db="EMBL/GenBank/DDBJ databases">
        <title>The genome sequence of Magnaporthe poae strain ATCC 64411.</title>
        <authorList>
            <person name="Ma L.-J."/>
            <person name="Dead R."/>
            <person name="Young S."/>
            <person name="Zeng Q."/>
            <person name="Koehrsen M."/>
            <person name="Alvarado L."/>
            <person name="Berlin A."/>
            <person name="Chapman S.B."/>
            <person name="Chen Z."/>
            <person name="Freedman E."/>
            <person name="Gellesch M."/>
            <person name="Goldberg J."/>
            <person name="Griggs A."/>
            <person name="Gujja S."/>
            <person name="Heilman E.R."/>
            <person name="Heiman D."/>
            <person name="Hepburn T."/>
            <person name="Howarth C."/>
            <person name="Jen D."/>
            <person name="Larson L."/>
            <person name="Mehta T."/>
            <person name="Neiman D."/>
            <person name="Pearson M."/>
            <person name="Roberts A."/>
            <person name="Saif S."/>
            <person name="Shea T."/>
            <person name="Shenoy N."/>
            <person name="Sisk P."/>
            <person name="Stolte C."/>
            <person name="Sykes S."/>
            <person name="Walk T."/>
            <person name="White J."/>
            <person name="Yandava C."/>
            <person name="Haas B."/>
            <person name="Nusbaum C."/>
            <person name="Birren B."/>
        </authorList>
    </citation>
    <scope>NUCLEOTIDE SEQUENCE [LARGE SCALE GENOMIC DNA]</scope>
    <source>
        <strain evidence="11">ATCC 64411 / 73-15</strain>
    </source>
</reference>
<evidence type="ECO:0000256" key="7">
    <source>
        <dbReference type="SAM" id="Phobius"/>
    </source>
</evidence>
<dbReference type="InterPro" id="IPR052337">
    <property type="entry name" value="SAT4-like"/>
</dbReference>
<feature type="compositionally biased region" description="Low complexity" evidence="6">
    <location>
        <begin position="376"/>
        <end position="390"/>
    </location>
</feature>
<dbReference type="Proteomes" id="UP000011715">
    <property type="component" value="Unassembled WGS sequence"/>
</dbReference>
<evidence type="ECO:0000313" key="11">
    <source>
        <dbReference type="Proteomes" id="UP000011715"/>
    </source>
</evidence>
<evidence type="ECO:0000259" key="8">
    <source>
        <dbReference type="Pfam" id="PF20684"/>
    </source>
</evidence>
<dbReference type="PANTHER" id="PTHR33048">
    <property type="entry name" value="PTH11-LIKE INTEGRAL MEMBRANE PROTEIN (AFU_ORTHOLOGUE AFUA_5G11245)"/>
    <property type="match status" value="1"/>
</dbReference>
<accession>A0A0C4ECQ6</accession>
<feature type="region of interest" description="Disordered" evidence="6">
    <location>
        <begin position="309"/>
        <end position="342"/>
    </location>
</feature>
<reference evidence="10" key="5">
    <citation type="submission" date="2015-06" db="UniProtKB">
        <authorList>
            <consortium name="EnsemblFungi"/>
        </authorList>
    </citation>
    <scope>IDENTIFICATION</scope>
    <source>
        <strain evidence="10">ATCC 64411</strain>
    </source>
</reference>
<dbReference type="EMBL" id="ADBL01002344">
    <property type="status" value="NOT_ANNOTATED_CDS"/>
    <property type="molecule type" value="Genomic_DNA"/>
</dbReference>
<keyword evidence="4 7" id="KW-0472">Membrane</keyword>
<feature type="transmembrane region" description="Helical" evidence="7">
    <location>
        <begin position="39"/>
        <end position="59"/>
    </location>
</feature>
<protein>
    <recommendedName>
        <fullName evidence="8">Rhodopsin domain-containing protein</fullName>
    </recommendedName>
</protein>
<feature type="region of interest" description="Disordered" evidence="6">
    <location>
        <begin position="375"/>
        <end position="415"/>
    </location>
</feature>
<organism evidence="10 11">
    <name type="scientific">Magnaporthiopsis poae (strain ATCC 64411 / 73-15)</name>
    <name type="common">Kentucky bluegrass fungus</name>
    <name type="synonym">Magnaporthe poae</name>
    <dbReference type="NCBI Taxonomy" id="644358"/>
    <lineage>
        <taxon>Eukaryota</taxon>
        <taxon>Fungi</taxon>
        <taxon>Dikarya</taxon>
        <taxon>Ascomycota</taxon>
        <taxon>Pezizomycotina</taxon>
        <taxon>Sordariomycetes</taxon>
        <taxon>Sordariomycetidae</taxon>
        <taxon>Magnaporthales</taxon>
        <taxon>Magnaporthaceae</taxon>
        <taxon>Magnaporthiopsis</taxon>
    </lineage>
</organism>
<evidence type="ECO:0000313" key="9">
    <source>
        <dbReference type="EMBL" id="KLU90636.1"/>
    </source>
</evidence>
<dbReference type="OMA" id="WSDKKSN"/>
<dbReference type="STRING" id="644358.A0A0C4ECQ6"/>
<feature type="transmembrane region" description="Helical" evidence="7">
    <location>
        <begin position="121"/>
        <end position="145"/>
    </location>
</feature>
<feature type="compositionally biased region" description="Polar residues" evidence="6">
    <location>
        <begin position="323"/>
        <end position="332"/>
    </location>
</feature>
<evidence type="ECO:0000256" key="6">
    <source>
        <dbReference type="SAM" id="MobiDB-lite"/>
    </source>
</evidence>
<evidence type="ECO:0000256" key="1">
    <source>
        <dbReference type="ARBA" id="ARBA00004141"/>
    </source>
</evidence>
<reference evidence="10" key="4">
    <citation type="journal article" date="2015" name="G3 (Bethesda)">
        <title>Genome sequences of three phytopathogenic species of the Magnaporthaceae family of fungi.</title>
        <authorList>
            <person name="Okagaki L.H."/>
            <person name="Nunes C.C."/>
            <person name="Sailsbery J."/>
            <person name="Clay B."/>
            <person name="Brown D."/>
            <person name="John T."/>
            <person name="Oh Y."/>
            <person name="Young N."/>
            <person name="Fitzgerald M."/>
            <person name="Haas B.J."/>
            <person name="Zeng Q."/>
            <person name="Young S."/>
            <person name="Adiconis X."/>
            <person name="Fan L."/>
            <person name="Levin J.Z."/>
            <person name="Mitchell T.K."/>
            <person name="Okubara P.A."/>
            <person name="Farman M.L."/>
            <person name="Kohn L.M."/>
            <person name="Birren B."/>
            <person name="Ma L.-J."/>
            <person name="Dean R.A."/>
        </authorList>
    </citation>
    <scope>NUCLEOTIDE SEQUENCE</scope>
    <source>
        <strain evidence="10">ATCC 64411 / 73-15</strain>
    </source>
</reference>
<sequence length="415" mass="45630">MKPGPGTAVVMAFEWGLIATAALIIGARLRLRLKIQRRSLWISDILMVLAWLCSVASAACDSYFARMGALEPHIDTALTRWEGSPGDMIVMLEVTKHLRLTPKSGTAHESLIFLFLAKQQIFWASTFPFYMTFYFCKAALLATLFQLIPPFMKKRRMVLWAVTGYCVAAFIVSICYHLFGCFPPWLYWSIEGATCPRLFGRTSFEIGWALHFTSDILIFCVPWLFLHALQLRRAMKVGICCTFLLGIVNIAFCLARFVEVERAVSPTGLSLSTVTLWSALDCTICVVIACLPSLRPYLRSRSQANTYADQYSHGASGRRRPTTVATNATSATRAGGGPSMLRRGSAGFELIDDEGAPESSPRTMDVLRTTTIRVQSGTASGAGSRASSGSQNDRHLEGGDDGQKSDIELVHVAGK</sequence>
<feature type="compositionally biased region" description="Basic and acidic residues" evidence="6">
    <location>
        <begin position="392"/>
        <end position="409"/>
    </location>
</feature>
<evidence type="ECO:0000256" key="4">
    <source>
        <dbReference type="ARBA" id="ARBA00023136"/>
    </source>
</evidence>
<dbReference type="InterPro" id="IPR049326">
    <property type="entry name" value="Rhodopsin_dom_fungi"/>
</dbReference>
<feature type="transmembrane region" description="Helical" evidence="7">
    <location>
        <begin position="269"/>
        <end position="291"/>
    </location>
</feature>
<feature type="domain" description="Rhodopsin" evidence="8">
    <location>
        <begin position="28"/>
        <end position="299"/>
    </location>
</feature>
<feature type="transmembrane region" description="Helical" evidence="7">
    <location>
        <begin position="157"/>
        <end position="179"/>
    </location>
</feature>
<feature type="transmembrane region" description="Helical" evidence="7">
    <location>
        <begin position="6"/>
        <end position="27"/>
    </location>
</feature>
<dbReference type="EMBL" id="GL876975">
    <property type="protein sequence ID" value="KLU90636.1"/>
    <property type="molecule type" value="Genomic_DNA"/>
</dbReference>
<evidence type="ECO:0000256" key="3">
    <source>
        <dbReference type="ARBA" id="ARBA00022989"/>
    </source>
</evidence>
<keyword evidence="11" id="KW-1185">Reference proteome</keyword>
<feature type="transmembrane region" description="Helical" evidence="7">
    <location>
        <begin position="237"/>
        <end position="257"/>
    </location>
</feature>
<comment type="subcellular location">
    <subcellularLocation>
        <location evidence="1">Membrane</location>
        <topology evidence="1">Multi-pass membrane protein</topology>
    </subcellularLocation>
</comment>
<proteinExistence type="inferred from homology"/>
<dbReference type="OrthoDB" id="5273647at2759"/>
<feature type="transmembrane region" description="Helical" evidence="7">
    <location>
        <begin position="206"/>
        <end position="225"/>
    </location>
</feature>
<keyword evidence="3 7" id="KW-1133">Transmembrane helix</keyword>
<dbReference type="PANTHER" id="PTHR33048:SF92">
    <property type="entry name" value="INTEGRAL MEMBRANE PROTEIN"/>
    <property type="match status" value="1"/>
</dbReference>
<dbReference type="Pfam" id="PF20684">
    <property type="entry name" value="Fung_rhodopsin"/>
    <property type="match status" value="1"/>
</dbReference>
<dbReference type="EnsemblFungi" id="MAPG_10488T0">
    <property type="protein sequence ID" value="MAPG_10488T0"/>
    <property type="gene ID" value="MAPG_10488"/>
</dbReference>